<gene>
    <name evidence="2" type="ORF">ABEG18_19080</name>
</gene>
<feature type="signal peptide" evidence="1">
    <location>
        <begin position="1"/>
        <end position="20"/>
    </location>
</feature>
<name>A0AAU7JCC7_9HYPH</name>
<proteinExistence type="predicted"/>
<keyword evidence="1" id="KW-0732">Signal</keyword>
<accession>A0AAU7JCC7</accession>
<dbReference type="EMBL" id="CP157484">
    <property type="protein sequence ID" value="XBO37805.1"/>
    <property type="molecule type" value="Genomic_DNA"/>
</dbReference>
<protein>
    <submittedName>
        <fullName evidence="2">Uncharacterized protein</fullName>
    </submittedName>
</protein>
<reference evidence="2" key="1">
    <citation type="submission" date="2024-05" db="EMBL/GenBank/DDBJ databases">
        <authorList>
            <person name="Kim S."/>
            <person name="Heo J."/>
            <person name="Choi H."/>
            <person name="Choi Y."/>
            <person name="Kwon S.-W."/>
            <person name="Kim Y."/>
        </authorList>
    </citation>
    <scope>NUCLEOTIDE SEQUENCE</scope>
    <source>
        <strain evidence="2">KACC 23698</strain>
    </source>
</reference>
<organism evidence="2">
    <name type="scientific">Alsobacter sp. KACC 23698</name>
    <dbReference type="NCBI Taxonomy" id="3149229"/>
    <lineage>
        <taxon>Bacteria</taxon>
        <taxon>Pseudomonadati</taxon>
        <taxon>Pseudomonadota</taxon>
        <taxon>Alphaproteobacteria</taxon>
        <taxon>Hyphomicrobiales</taxon>
        <taxon>Alsobacteraceae</taxon>
        <taxon>Alsobacter</taxon>
    </lineage>
</organism>
<evidence type="ECO:0000313" key="2">
    <source>
        <dbReference type="EMBL" id="XBO37805.1"/>
    </source>
</evidence>
<evidence type="ECO:0000256" key="1">
    <source>
        <dbReference type="SAM" id="SignalP"/>
    </source>
</evidence>
<dbReference type="RefSeq" id="WP_406854633.1">
    <property type="nucleotide sequence ID" value="NZ_CP157484.1"/>
</dbReference>
<sequence length="127" mass="13764">MKFFLAIAGMIAGLSAPVIAQQRPISRAPNTIQELFAFLGQCVSLPAGSEGSEITLRFSLNHIGVLRGKPLVAYSKLTGDQDTQRKFIAAALAALDKCTPVPMTEHFGKVAGQKMILWRIISPERRA</sequence>
<dbReference type="AlphaFoldDB" id="A0AAU7JCC7"/>
<feature type="chain" id="PRO_5043851398" evidence="1">
    <location>
        <begin position="21"/>
        <end position="127"/>
    </location>
</feature>